<protein>
    <submittedName>
        <fullName evidence="2">GG17523</fullName>
    </submittedName>
</protein>
<name>B3P1N9_DROER</name>
<dbReference type="OMA" id="IWTNAGY"/>
<dbReference type="HOGENOM" id="CLU_1929737_0_0_1"/>
<gene>
    <name evidence="2" type="primary">Dere\GG17523</name>
    <name evidence="2" type="ORF">Dere_GG17523</name>
</gene>
<dbReference type="OrthoDB" id="10405632at2759"/>
<sequence length="131" mass="15153">MFKILLSPIAEVNSQDELSPQVNNFQGPSLKRKRRSHSFSVSSGILERLGLRQMRKRVKLEDPDERSLKRSPKTKAKSEEKRLAPSILRKKFGIRVSRIWTNAGYVMVIREPRMPSVEIINSSSGSWFEKR</sequence>
<reference evidence="2 3" key="1">
    <citation type="journal article" date="2007" name="Nature">
        <title>Evolution of genes and genomes on the Drosophila phylogeny.</title>
        <authorList>
            <consortium name="Drosophila 12 Genomes Consortium"/>
            <person name="Clark A.G."/>
            <person name="Eisen M.B."/>
            <person name="Smith D.R."/>
            <person name="Bergman C.M."/>
            <person name="Oliver B."/>
            <person name="Markow T.A."/>
            <person name="Kaufman T.C."/>
            <person name="Kellis M."/>
            <person name="Gelbart W."/>
            <person name="Iyer V.N."/>
            <person name="Pollard D.A."/>
            <person name="Sackton T.B."/>
            <person name="Larracuente A.M."/>
            <person name="Singh N.D."/>
            <person name="Abad J.P."/>
            <person name="Abt D.N."/>
            <person name="Adryan B."/>
            <person name="Aguade M."/>
            <person name="Akashi H."/>
            <person name="Anderson W.W."/>
            <person name="Aquadro C.F."/>
            <person name="Ardell D.H."/>
            <person name="Arguello R."/>
            <person name="Artieri C.G."/>
            <person name="Barbash D.A."/>
            <person name="Barker D."/>
            <person name="Barsanti P."/>
            <person name="Batterham P."/>
            <person name="Batzoglou S."/>
            <person name="Begun D."/>
            <person name="Bhutkar A."/>
            <person name="Blanco E."/>
            <person name="Bosak S.A."/>
            <person name="Bradley R.K."/>
            <person name="Brand A.D."/>
            <person name="Brent M.R."/>
            <person name="Brooks A.N."/>
            <person name="Brown R.H."/>
            <person name="Butlin R.K."/>
            <person name="Caggese C."/>
            <person name="Calvi B.R."/>
            <person name="Bernardo de Carvalho A."/>
            <person name="Caspi A."/>
            <person name="Castrezana S."/>
            <person name="Celniker S.E."/>
            <person name="Chang J.L."/>
            <person name="Chapple C."/>
            <person name="Chatterji S."/>
            <person name="Chinwalla A."/>
            <person name="Civetta A."/>
            <person name="Clifton S.W."/>
            <person name="Comeron J.M."/>
            <person name="Costello J.C."/>
            <person name="Coyne J.A."/>
            <person name="Daub J."/>
            <person name="David R.G."/>
            <person name="Delcher A.L."/>
            <person name="Delehaunty K."/>
            <person name="Do C.B."/>
            <person name="Ebling H."/>
            <person name="Edwards K."/>
            <person name="Eickbush T."/>
            <person name="Evans J.D."/>
            <person name="Filipski A."/>
            <person name="Findeiss S."/>
            <person name="Freyhult E."/>
            <person name="Fulton L."/>
            <person name="Fulton R."/>
            <person name="Garcia A.C."/>
            <person name="Gardiner A."/>
            <person name="Garfield D.A."/>
            <person name="Garvin B.E."/>
            <person name="Gibson G."/>
            <person name="Gilbert D."/>
            <person name="Gnerre S."/>
            <person name="Godfrey J."/>
            <person name="Good R."/>
            <person name="Gotea V."/>
            <person name="Gravely B."/>
            <person name="Greenberg A.J."/>
            <person name="Griffiths-Jones S."/>
            <person name="Gross S."/>
            <person name="Guigo R."/>
            <person name="Gustafson E.A."/>
            <person name="Haerty W."/>
            <person name="Hahn M.W."/>
            <person name="Halligan D.L."/>
            <person name="Halpern A.L."/>
            <person name="Halter G.M."/>
            <person name="Han M.V."/>
            <person name="Heger A."/>
            <person name="Hillier L."/>
            <person name="Hinrichs A.S."/>
            <person name="Holmes I."/>
            <person name="Hoskins R.A."/>
            <person name="Hubisz M.J."/>
            <person name="Hultmark D."/>
            <person name="Huntley M.A."/>
            <person name="Jaffe D.B."/>
            <person name="Jagadeeshan S."/>
            <person name="Jeck W.R."/>
            <person name="Johnson J."/>
            <person name="Jones C.D."/>
            <person name="Jordan W.C."/>
            <person name="Karpen G.H."/>
            <person name="Kataoka E."/>
            <person name="Keightley P.D."/>
            <person name="Kheradpour P."/>
            <person name="Kirkness E.F."/>
            <person name="Koerich L.B."/>
            <person name="Kristiansen K."/>
            <person name="Kudrna D."/>
            <person name="Kulathinal R.J."/>
            <person name="Kumar S."/>
            <person name="Kwok R."/>
            <person name="Lander E."/>
            <person name="Langley C.H."/>
            <person name="Lapoint R."/>
            <person name="Lazzaro B.P."/>
            <person name="Lee S.J."/>
            <person name="Levesque L."/>
            <person name="Li R."/>
            <person name="Lin C.F."/>
            <person name="Lin M.F."/>
            <person name="Lindblad-Toh K."/>
            <person name="Llopart A."/>
            <person name="Long M."/>
            <person name="Low L."/>
            <person name="Lozovsky E."/>
            <person name="Lu J."/>
            <person name="Luo M."/>
            <person name="Machado C.A."/>
            <person name="Makalowski W."/>
            <person name="Marzo M."/>
            <person name="Matsuda M."/>
            <person name="Matzkin L."/>
            <person name="McAllister B."/>
            <person name="McBride C.S."/>
            <person name="McKernan B."/>
            <person name="McKernan K."/>
            <person name="Mendez-Lago M."/>
            <person name="Minx P."/>
            <person name="Mollenhauer M.U."/>
            <person name="Montooth K."/>
            <person name="Mount S.M."/>
            <person name="Mu X."/>
            <person name="Myers E."/>
            <person name="Negre B."/>
            <person name="Newfeld S."/>
            <person name="Nielsen R."/>
            <person name="Noor M.A."/>
            <person name="O'Grady P."/>
            <person name="Pachter L."/>
            <person name="Papaceit M."/>
            <person name="Parisi M.J."/>
            <person name="Parisi M."/>
            <person name="Parts L."/>
            <person name="Pedersen J.S."/>
            <person name="Pesole G."/>
            <person name="Phillippy A.M."/>
            <person name="Ponting C.P."/>
            <person name="Pop M."/>
            <person name="Porcelli D."/>
            <person name="Powell J.R."/>
            <person name="Prohaska S."/>
            <person name="Pruitt K."/>
            <person name="Puig M."/>
            <person name="Quesneville H."/>
            <person name="Ram K.R."/>
            <person name="Rand D."/>
            <person name="Rasmussen M.D."/>
            <person name="Reed L.K."/>
            <person name="Reenan R."/>
            <person name="Reily A."/>
            <person name="Remington K.A."/>
            <person name="Rieger T.T."/>
            <person name="Ritchie M.G."/>
            <person name="Robin C."/>
            <person name="Rogers Y.H."/>
            <person name="Rohde C."/>
            <person name="Rozas J."/>
            <person name="Rubenfield M.J."/>
            <person name="Ruiz A."/>
            <person name="Russo S."/>
            <person name="Salzberg S.L."/>
            <person name="Sanchez-Gracia A."/>
            <person name="Saranga D.J."/>
            <person name="Sato H."/>
            <person name="Schaeffer S.W."/>
            <person name="Schatz M.C."/>
            <person name="Schlenke T."/>
            <person name="Schwartz R."/>
            <person name="Segarra C."/>
            <person name="Singh R.S."/>
            <person name="Sirot L."/>
            <person name="Sirota M."/>
            <person name="Sisneros N.B."/>
            <person name="Smith C.D."/>
            <person name="Smith T.F."/>
            <person name="Spieth J."/>
            <person name="Stage D.E."/>
            <person name="Stark A."/>
            <person name="Stephan W."/>
            <person name="Strausberg R.L."/>
            <person name="Strempel S."/>
            <person name="Sturgill D."/>
            <person name="Sutton G."/>
            <person name="Sutton G.G."/>
            <person name="Tao W."/>
            <person name="Teichmann S."/>
            <person name="Tobari Y.N."/>
            <person name="Tomimura Y."/>
            <person name="Tsolas J.M."/>
            <person name="Valente V.L."/>
            <person name="Venter E."/>
            <person name="Venter J.C."/>
            <person name="Vicario S."/>
            <person name="Vieira F.G."/>
            <person name="Vilella A.J."/>
            <person name="Villasante A."/>
            <person name="Walenz B."/>
            <person name="Wang J."/>
            <person name="Wasserman M."/>
            <person name="Watts T."/>
            <person name="Wilson D."/>
            <person name="Wilson R.K."/>
            <person name="Wing R.A."/>
            <person name="Wolfner M.F."/>
            <person name="Wong A."/>
            <person name="Wong G.K."/>
            <person name="Wu C.I."/>
            <person name="Wu G."/>
            <person name="Yamamoto D."/>
            <person name="Yang H.P."/>
            <person name="Yang S.P."/>
            <person name="Yorke J.A."/>
            <person name="Yoshida K."/>
            <person name="Zdobnov E."/>
            <person name="Zhang P."/>
            <person name="Zhang Y."/>
            <person name="Zimin A.V."/>
            <person name="Baldwin J."/>
            <person name="Abdouelleil A."/>
            <person name="Abdulkadir J."/>
            <person name="Abebe A."/>
            <person name="Abera B."/>
            <person name="Abreu J."/>
            <person name="Acer S.C."/>
            <person name="Aftuck L."/>
            <person name="Alexander A."/>
            <person name="An P."/>
            <person name="Anderson E."/>
            <person name="Anderson S."/>
            <person name="Arachi H."/>
            <person name="Azer M."/>
            <person name="Bachantsang P."/>
            <person name="Barry A."/>
            <person name="Bayul T."/>
            <person name="Berlin A."/>
            <person name="Bessette D."/>
            <person name="Bloom T."/>
            <person name="Blye J."/>
            <person name="Boguslavskiy L."/>
            <person name="Bonnet C."/>
            <person name="Boukhgalter B."/>
            <person name="Bourzgui I."/>
            <person name="Brown A."/>
            <person name="Cahill P."/>
            <person name="Channer S."/>
            <person name="Cheshatsang Y."/>
            <person name="Chuda L."/>
            <person name="Citroen M."/>
            <person name="Collymore A."/>
            <person name="Cooke P."/>
            <person name="Costello M."/>
            <person name="D'Aco K."/>
            <person name="Daza R."/>
            <person name="De Haan G."/>
            <person name="DeGray S."/>
            <person name="DeMaso C."/>
            <person name="Dhargay N."/>
            <person name="Dooley K."/>
            <person name="Dooley E."/>
            <person name="Doricent M."/>
            <person name="Dorje P."/>
            <person name="Dorjee K."/>
            <person name="Dupes A."/>
            <person name="Elong R."/>
            <person name="Falk J."/>
            <person name="Farina A."/>
            <person name="Faro S."/>
            <person name="Ferguson D."/>
            <person name="Fisher S."/>
            <person name="Foley C.D."/>
            <person name="Franke A."/>
            <person name="Friedrich D."/>
            <person name="Gadbois L."/>
            <person name="Gearin G."/>
            <person name="Gearin C.R."/>
            <person name="Giannoukos G."/>
            <person name="Goode T."/>
            <person name="Graham J."/>
            <person name="Grandbois E."/>
            <person name="Grewal S."/>
            <person name="Gyaltsen K."/>
            <person name="Hafez N."/>
            <person name="Hagos B."/>
            <person name="Hall J."/>
            <person name="Henson C."/>
            <person name="Hollinger A."/>
            <person name="Honan T."/>
            <person name="Huard M.D."/>
            <person name="Hughes L."/>
            <person name="Hurhula B."/>
            <person name="Husby M.E."/>
            <person name="Kamat A."/>
            <person name="Kanga B."/>
            <person name="Kashin S."/>
            <person name="Khazanovich D."/>
            <person name="Kisner P."/>
            <person name="Lance K."/>
            <person name="Lara M."/>
            <person name="Lee W."/>
            <person name="Lennon N."/>
            <person name="Letendre F."/>
            <person name="LeVine R."/>
            <person name="Lipovsky A."/>
            <person name="Liu X."/>
            <person name="Liu J."/>
            <person name="Liu S."/>
            <person name="Lokyitsang T."/>
            <person name="Lokyitsang Y."/>
            <person name="Lubonja R."/>
            <person name="Lui A."/>
            <person name="MacDonald P."/>
            <person name="Magnisalis V."/>
            <person name="Maru K."/>
            <person name="Matthews C."/>
            <person name="McCusker W."/>
            <person name="McDonough S."/>
            <person name="Mehta T."/>
            <person name="Meldrim J."/>
            <person name="Meneus L."/>
            <person name="Mihai O."/>
            <person name="Mihalev A."/>
            <person name="Mihova T."/>
            <person name="Mittelman R."/>
            <person name="Mlenga V."/>
            <person name="Montmayeur A."/>
            <person name="Mulrain L."/>
            <person name="Navidi A."/>
            <person name="Naylor J."/>
            <person name="Negash T."/>
            <person name="Nguyen T."/>
            <person name="Nguyen N."/>
            <person name="Nicol R."/>
            <person name="Norbu C."/>
            <person name="Norbu N."/>
            <person name="Novod N."/>
            <person name="O'Neill B."/>
            <person name="Osman S."/>
            <person name="Markiewicz E."/>
            <person name="Oyono O.L."/>
            <person name="Patti C."/>
            <person name="Phunkhang P."/>
            <person name="Pierre F."/>
            <person name="Priest M."/>
            <person name="Raghuraman S."/>
            <person name="Rege F."/>
            <person name="Reyes R."/>
            <person name="Rise C."/>
            <person name="Rogov P."/>
            <person name="Ross K."/>
            <person name="Ryan E."/>
            <person name="Settipalli S."/>
            <person name="Shea T."/>
            <person name="Sherpa N."/>
            <person name="Shi L."/>
            <person name="Shih D."/>
            <person name="Sparrow T."/>
            <person name="Spaulding J."/>
            <person name="Stalker J."/>
            <person name="Stange-Thomann N."/>
            <person name="Stavropoulos S."/>
            <person name="Stone C."/>
            <person name="Strader C."/>
            <person name="Tesfaye S."/>
            <person name="Thomson T."/>
            <person name="Thoulutsang Y."/>
            <person name="Thoulutsang D."/>
            <person name="Topham K."/>
            <person name="Topping I."/>
            <person name="Tsamla T."/>
            <person name="Vassiliev H."/>
            <person name="Vo A."/>
            <person name="Wangchuk T."/>
            <person name="Wangdi T."/>
            <person name="Weiand M."/>
            <person name="Wilkinson J."/>
            <person name="Wilson A."/>
            <person name="Yadav S."/>
            <person name="Young G."/>
            <person name="Yu Q."/>
            <person name="Zembek L."/>
            <person name="Zhong D."/>
            <person name="Zimmer A."/>
            <person name="Zwirko Z."/>
            <person name="Jaffe D.B."/>
            <person name="Alvarez P."/>
            <person name="Brockman W."/>
            <person name="Butler J."/>
            <person name="Chin C."/>
            <person name="Gnerre S."/>
            <person name="Grabherr M."/>
            <person name="Kleber M."/>
            <person name="Mauceli E."/>
            <person name="MacCallum I."/>
        </authorList>
    </citation>
    <scope>NUCLEOTIDE SEQUENCE [LARGE SCALE GENOMIC DNA]</scope>
    <source>
        <strain evidence="2 3">TSC#14021-0224.01</strain>
    </source>
</reference>
<proteinExistence type="predicted"/>
<reference evidence="2 3" key="2">
    <citation type="journal article" date="2008" name="Bioinformatics">
        <title>Assembly reconciliation.</title>
        <authorList>
            <person name="Zimin A.V."/>
            <person name="Smith D.R."/>
            <person name="Sutton G."/>
            <person name="Yorke J.A."/>
        </authorList>
    </citation>
    <scope>NUCLEOTIDE SEQUENCE [LARGE SCALE GENOMIC DNA]</scope>
    <source>
        <strain evidence="2 3">TSC#14021-0224.01</strain>
    </source>
</reference>
<evidence type="ECO:0000256" key="1">
    <source>
        <dbReference type="SAM" id="MobiDB-lite"/>
    </source>
</evidence>
<organism evidence="2 3">
    <name type="scientific">Drosophila erecta</name>
    <name type="common">Fruit fly</name>
    <dbReference type="NCBI Taxonomy" id="7220"/>
    <lineage>
        <taxon>Eukaryota</taxon>
        <taxon>Metazoa</taxon>
        <taxon>Ecdysozoa</taxon>
        <taxon>Arthropoda</taxon>
        <taxon>Hexapoda</taxon>
        <taxon>Insecta</taxon>
        <taxon>Pterygota</taxon>
        <taxon>Neoptera</taxon>
        <taxon>Endopterygota</taxon>
        <taxon>Diptera</taxon>
        <taxon>Brachycera</taxon>
        <taxon>Muscomorpha</taxon>
        <taxon>Ephydroidea</taxon>
        <taxon>Drosophilidae</taxon>
        <taxon>Drosophila</taxon>
        <taxon>Sophophora</taxon>
    </lineage>
</organism>
<dbReference type="PhylomeDB" id="B3P1N9"/>
<keyword evidence="3" id="KW-1185">Reference proteome</keyword>
<feature type="compositionally biased region" description="Basic and acidic residues" evidence="1">
    <location>
        <begin position="59"/>
        <end position="68"/>
    </location>
</feature>
<feature type="region of interest" description="Disordered" evidence="1">
    <location>
        <begin position="56"/>
        <end position="82"/>
    </location>
</feature>
<evidence type="ECO:0000313" key="2">
    <source>
        <dbReference type="EMBL" id="EDV49638.1"/>
    </source>
</evidence>
<evidence type="ECO:0000313" key="3">
    <source>
        <dbReference type="Proteomes" id="UP000008711"/>
    </source>
</evidence>
<dbReference type="Proteomes" id="UP000008711">
    <property type="component" value="Unassembled WGS sequence"/>
</dbReference>
<dbReference type="AlphaFoldDB" id="B3P1N9"/>
<dbReference type="EMBL" id="CH954181">
    <property type="protein sequence ID" value="EDV49638.1"/>
    <property type="molecule type" value="Genomic_DNA"/>
</dbReference>
<accession>B3P1N9</accession>